<protein>
    <recommendedName>
        <fullName evidence="2">VCBS repeat-containing protein</fullName>
    </recommendedName>
</protein>
<reference evidence="1" key="1">
    <citation type="journal article" date="2014" name="Front. Microbiol.">
        <title>High frequency of phylogenetically diverse reductive dehalogenase-homologous genes in deep subseafloor sedimentary metagenomes.</title>
        <authorList>
            <person name="Kawai M."/>
            <person name="Futagami T."/>
            <person name="Toyoda A."/>
            <person name="Takaki Y."/>
            <person name="Nishi S."/>
            <person name="Hori S."/>
            <person name="Arai W."/>
            <person name="Tsubouchi T."/>
            <person name="Morono Y."/>
            <person name="Uchiyama I."/>
            <person name="Ito T."/>
            <person name="Fujiyama A."/>
            <person name="Inagaki F."/>
            <person name="Takami H."/>
        </authorList>
    </citation>
    <scope>NUCLEOTIDE SEQUENCE</scope>
    <source>
        <strain evidence="1">Expedition CK06-06</strain>
    </source>
</reference>
<sequence>GEIGDCDFIVTADPDSEITESWEYNNKSSITKKVALYPNEPGWPKRVTDFTQPAIANLDGVGSIEIVYPSAGSVYVFDPEGSVVLPWPKYFKNVYGIVLGDIDNNGTLDIVAVSPESIKVYDYQGNVLPGWPKKVPVNNYAFTGLPVLGRIDNADSVEVIAYARYYNEETPCAEGPIKIFVYNYDGVLRHQFTSTEVLGEVLWPYGAS</sequence>
<dbReference type="SUPFAM" id="SSF69318">
    <property type="entry name" value="Integrin alpha N-terminal domain"/>
    <property type="match status" value="1"/>
</dbReference>
<name>X1T540_9ZZZZ</name>
<dbReference type="AlphaFoldDB" id="X1T540"/>
<dbReference type="InterPro" id="IPR028994">
    <property type="entry name" value="Integrin_alpha_N"/>
</dbReference>
<accession>X1T540</accession>
<gene>
    <name evidence="1" type="ORF">S12H4_23251</name>
</gene>
<organism evidence="1">
    <name type="scientific">marine sediment metagenome</name>
    <dbReference type="NCBI Taxonomy" id="412755"/>
    <lineage>
        <taxon>unclassified sequences</taxon>
        <taxon>metagenomes</taxon>
        <taxon>ecological metagenomes</taxon>
    </lineage>
</organism>
<evidence type="ECO:0000313" key="1">
    <source>
        <dbReference type="EMBL" id="GAI82725.1"/>
    </source>
</evidence>
<feature type="non-terminal residue" evidence="1">
    <location>
        <position position="1"/>
    </location>
</feature>
<proteinExistence type="predicted"/>
<evidence type="ECO:0008006" key="2">
    <source>
        <dbReference type="Google" id="ProtNLM"/>
    </source>
</evidence>
<dbReference type="EMBL" id="BARW01012303">
    <property type="protein sequence ID" value="GAI82725.1"/>
    <property type="molecule type" value="Genomic_DNA"/>
</dbReference>
<comment type="caution">
    <text evidence="1">The sequence shown here is derived from an EMBL/GenBank/DDBJ whole genome shotgun (WGS) entry which is preliminary data.</text>
</comment>
<feature type="non-terminal residue" evidence="1">
    <location>
        <position position="208"/>
    </location>
</feature>